<reference evidence="10" key="1">
    <citation type="submission" date="2022-04" db="EMBL/GenBank/DDBJ databases">
        <title>Desulfatitalea alkaliphila sp. nov., a novel anaerobic sulfate-reducing bacterium isolated from terrestrial mud volcano, Taman Peninsula, Russia.</title>
        <authorList>
            <person name="Khomyakova M.A."/>
            <person name="Merkel A.Y."/>
            <person name="Slobodkin A.I."/>
        </authorList>
    </citation>
    <scope>NUCLEOTIDE SEQUENCE</scope>
    <source>
        <strain evidence="10">M08but</strain>
    </source>
</reference>
<protein>
    <submittedName>
        <fullName evidence="10">LUD domain-containing protein</fullName>
    </submittedName>
</protein>
<dbReference type="EMBL" id="JALJRB010000004">
    <property type="protein sequence ID" value="MCJ8500118.1"/>
    <property type="molecule type" value="Genomic_DNA"/>
</dbReference>
<dbReference type="PROSITE" id="PS51379">
    <property type="entry name" value="4FE4S_FER_2"/>
    <property type="match status" value="1"/>
</dbReference>
<keyword evidence="2" id="KW-0004">4Fe-4S</keyword>
<evidence type="ECO:0000256" key="4">
    <source>
        <dbReference type="ARBA" id="ARBA00022737"/>
    </source>
</evidence>
<keyword evidence="11" id="KW-1185">Reference proteome</keyword>
<keyword evidence="1" id="KW-0813">Transport</keyword>
<dbReference type="InterPro" id="IPR037171">
    <property type="entry name" value="NagB/RpiA_transferase-like"/>
</dbReference>
<keyword evidence="6" id="KW-0408">Iron</keyword>
<name>A0AA41R1P0_9BACT</name>
<dbReference type="NCBIfam" id="NF045670">
    <property type="entry name" value="quin_L_LdhH"/>
    <property type="match status" value="1"/>
</dbReference>
<dbReference type="Gene3D" id="3.40.50.10420">
    <property type="entry name" value="NagB/RpiA/CoA transferase-like"/>
    <property type="match status" value="1"/>
</dbReference>
<dbReference type="InterPro" id="IPR004452">
    <property type="entry name" value="LutB/LldF"/>
</dbReference>
<dbReference type="GO" id="GO:0006089">
    <property type="term" value="P:lactate metabolic process"/>
    <property type="evidence" value="ECO:0007669"/>
    <property type="project" value="InterPro"/>
</dbReference>
<dbReference type="Pfam" id="PF02754">
    <property type="entry name" value="CCG"/>
    <property type="match status" value="2"/>
</dbReference>
<evidence type="ECO:0000256" key="7">
    <source>
        <dbReference type="ARBA" id="ARBA00023014"/>
    </source>
</evidence>
<dbReference type="PANTHER" id="PTHR47153:SF2">
    <property type="entry name" value="LACTATE UTILIZATION PROTEIN B"/>
    <property type="match status" value="1"/>
</dbReference>
<dbReference type="SUPFAM" id="SSF100950">
    <property type="entry name" value="NagB/RpiA/CoA transferase-like"/>
    <property type="match status" value="1"/>
</dbReference>
<evidence type="ECO:0000256" key="1">
    <source>
        <dbReference type="ARBA" id="ARBA00022448"/>
    </source>
</evidence>
<dbReference type="Gene3D" id="1.10.1060.10">
    <property type="entry name" value="Alpha-helical ferredoxin"/>
    <property type="match status" value="1"/>
</dbReference>
<gene>
    <name evidence="10" type="ORF">MRX98_05990</name>
</gene>
<dbReference type="GO" id="GO:0046872">
    <property type="term" value="F:metal ion binding"/>
    <property type="evidence" value="ECO:0007669"/>
    <property type="project" value="UniProtKB-KW"/>
</dbReference>
<accession>A0AA41R1P0</accession>
<dbReference type="PANTHER" id="PTHR47153">
    <property type="entry name" value="LACTATE UTILIZATION PROTEIN B"/>
    <property type="match status" value="1"/>
</dbReference>
<dbReference type="AlphaFoldDB" id="A0AA41R1P0"/>
<dbReference type="GO" id="GO:0051539">
    <property type="term" value="F:4 iron, 4 sulfur cluster binding"/>
    <property type="evidence" value="ECO:0007669"/>
    <property type="project" value="UniProtKB-KW"/>
</dbReference>
<dbReference type="Proteomes" id="UP001165427">
    <property type="component" value="Unassembled WGS sequence"/>
</dbReference>
<keyword evidence="8" id="KW-0472">Membrane</keyword>
<feature type="transmembrane region" description="Helical" evidence="8">
    <location>
        <begin position="333"/>
        <end position="350"/>
    </location>
</feature>
<keyword evidence="5" id="KW-0249">Electron transport</keyword>
<dbReference type="InterPro" id="IPR024185">
    <property type="entry name" value="FTHF_cligase-like_sf"/>
</dbReference>
<dbReference type="InterPro" id="IPR017896">
    <property type="entry name" value="4Fe4S_Fe-S-bd"/>
</dbReference>
<dbReference type="Pfam" id="PF02589">
    <property type="entry name" value="LUD_dom"/>
    <property type="match status" value="1"/>
</dbReference>
<keyword evidence="8" id="KW-0812">Transmembrane</keyword>
<dbReference type="InterPro" id="IPR054704">
    <property type="entry name" value="Quin_L_LdhH-like"/>
</dbReference>
<proteinExistence type="predicted"/>
<evidence type="ECO:0000313" key="10">
    <source>
        <dbReference type="EMBL" id="MCJ8500118.1"/>
    </source>
</evidence>
<evidence type="ECO:0000256" key="8">
    <source>
        <dbReference type="SAM" id="Phobius"/>
    </source>
</evidence>
<dbReference type="Pfam" id="PF13183">
    <property type="entry name" value="Fer4_8"/>
    <property type="match status" value="1"/>
</dbReference>
<dbReference type="GO" id="GO:0016491">
    <property type="term" value="F:oxidoreductase activity"/>
    <property type="evidence" value="ECO:0007669"/>
    <property type="project" value="UniProtKB-ARBA"/>
</dbReference>
<dbReference type="InterPro" id="IPR004017">
    <property type="entry name" value="Cys_rich_dom"/>
</dbReference>
<dbReference type="InterPro" id="IPR003741">
    <property type="entry name" value="LUD_dom"/>
</dbReference>
<dbReference type="SUPFAM" id="SSF54862">
    <property type="entry name" value="4Fe-4S ferredoxins"/>
    <property type="match status" value="1"/>
</dbReference>
<evidence type="ECO:0000256" key="6">
    <source>
        <dbReference type="ARBA" id="ARBA00023004"/>
    </source>
</evidence>
<evidence type="ECO:0000256" key="2">
    <source>
        <dbReference type="ARBA" id="ARBA00022485"/>
    </source>
</evidence>
<evidence type="ECO:0000259" key="9">
    <source>
        <dbReference type="PROSITE" id="PS51379"/>
    </source>
</evidence>
<dbReference type="InterPro" id="IPR009051">
    <property type="entry name" value="Helical_ferredxn"/>
</dbReference>
<keyword evidence="8" id="KW-1133">Transmembrane helix</keyword>
<keyword evidence="7" id="KW-0411">Iron-sulfur</keyword>
<keyword evidence="3" id="KW-0479">Metal-binding</keyword>
<sequence length="716" mass="78536">MQTAENNRQYRKQLKEALDNAFQRKALDNFAVAYRGIRVSNFEGIDRARLIERIGKAKDAAMARVDALYHQFREKAEAAGATVHLAASDAAANEIIARIAAENSCTRIVKSKSMTAEETLLNHFLENRGYEVIETDLGEWIIQLRREGPSHMVMPAIHLSRNEVSRLFTEVTGKPQDTDIEKLVKVARRELRERFVTADMGISGANFAIAETGTLGIVSNEGNVGLVTTMPRVHVALVGIDKLTATVADALTVLTGLPRNATGQAITSYVTWITGANPSGASATGRKNMHIVFLDNGRSALAGDPVFSQALRCVRCGACANVCPIYRLVGGHAYGHIYIGAIGLILTYFFHGRDKDKHLIENCLNCQACKEVCVAGIDLPRLIREVQKVVVHSAEQPFLPGLMAAYVLKRRRVFHALLRSGRYVQQPVTGNTSYARHLPDLLFKDHKFKELPALAKKPFRDQWQPAAYRPARPRYKVALFSGCLQDFVYPEQLLAGTEMLKGSRVRLDFIQAQGCCGLPLYMLGEHGAAADLARWNMANIDPGEYDFVLTLCASCASHMKENYPFLLEKQAGTRVNARQYADKVIDYSSFMLLVGESAAAGKNARGQKAAYHAPCHLCRGLGVSAAPRELLEIAGYAYVPHDEEETCCGLGGSYSFKFPEVSAAILDKKLGAVAETGAEILVTDCPGCVMQLRGGALKQGRPIKVLHMAEALQQSK</sequence>
<dbReference type="RefSeq" id="WP_246903906.1">
    <property type="nucleotide sequence ID" value="NZ_JALJRB010000004.1"/>
</dbReference>
<organism evidence="10 11">
    <name type="scientific">Desulfatitalea alkaliphila</name>
    <dbReference type="NCBI Taxonomy" id="2929485"/>
    <lineage>
        <taxon>Bacteria</taxon>
        <taxon>Pseudomonadati</taxon>
        <taxon>Thermodesulfobacteriota</taxon>
        <taxon>Desulfobacteria</taxon>
        <taxon>Desulfobacterales</taxon>
        <taxon>Desulfosarcinaceae</taxon>
        <taxon>Desulfatitalea</taxon>
    </lineage>
</organism>
<feature type="domain" description="4Fe-4S ferredoxin-type" evidence="9">
    <location>
        <begin position="303"/>
        <end position="331"/>
    </location>
</feature>
<evidence type="ECO:0000256" key="3">
    <source>
        <dbReference type="ARBA" id="ARBA00022723"/>
    </source>
</evidence>
<evidence type="ECO:0000313" key="11">
    <source>
        <dbReference type="Proteomes" id="UP001165427"/>
    </source>
</evidence>
<dbReference type="PROSITE" id="PS00198">
    <property type="entry name" value="4FE4S_FER_1"/>
    <property type="match status" value="1"/>
</dbReference>
<evidence type="ECO:0000256" key="5">
    <source>
        <dbReference type="ARBA" id="ARBA00022982"/>
    </source>
</evidence>
<comment type="caution">
    <text evidence="10">The sequence shown here is derived from an EMBL/GenBank/DDBJ whole genome shotgun (WGS) entry which is preliminary data.</text>
</comment>
<dbReference type="InterPro" id="IPR017900">
    <property type="entry name" value="4Fe4S_Fe_S_CS"/>
</dbReference>
<keyword evidence="4" id="KW-0677">Repeat</keyword>